<accession>A0AAD7A070</accession>
<protein>
    <submittedName>
        <fullName evidence="1">Uncharacterized protein</fullName>
    </submittedName>
</protein>
<dbReference type="EMBL" id="JARIHO010000021">
    <property type="protein sequence ID" value="KAJ7346265.1"/>
    <property type="molecule type" value="Genomic_DNA"/>
</dbReference>
<evidence type="ECO:0000313" key="1">
    <source>
        <dbReference type="EMBL" id="KAJ7346265.1"/>
    </source>
</evidence>
<evidence type="ECO:0000313" key="2">
    <source>
        <dbReference type="Proteomes" id="UP001218218"/>
    </source>
</evidence>
<reference evidence="1" key="1">
    <citation type="submission" date="2023-03" db="EMBL/GenBank/DDBJ databases">
        <title>Massive genome expansion in bonnet fungi (Mycena s.s.) driven by repeated elements and novel gene families across ecological guilds.</title>
        <authorList>
            <consortium name="Lawrence Berkeley National Laboratory"/>
            <person name="Harder C.B."/>
            <person name="Miyauchi S."/>
            <person name="Viragh M."/>
            <person name="Kuo A."/>
            <person name="Thoen E."/>
            <person name="Andreopoulos B."/>
            <person name="Lu D."/>
            <person name="Skrede I."/>
            <person name="Drula E."/>
            <person name="Henrissat B."/>
            <person name="Morin E."/>
            <person name="Kohler A."/>
            <person name="Barry K."/>
            <person name="LaButti K."/>
            <person name="Morin E."/>
            <person name="Salamov A."/>
            <person name="Lipzen A."/>
            <person name="Mereny Z."/>
            <person name="Hegedus B."/>
            <person name="Baldrian P."/>
            <person name="Stursova M."/>
            <person name="Weitz H."/>
            <person name="Taylor A."/>
            <person name="Grigoriev I.V."/>
            <person name="Nagy L.G."/>
            <person name="Martin F."/>
            <person name="Kauserud H."/>
        </authorList>
    </citation>
    <scope>NUCLEOTIDE SEQUENCE</scope>
    <source>
        <strain evidence="1">CBHHK002</strain>
    </source>
</reference>
<comment type="caution">
    <text evidence="1">The sequence shown here is derived from an EMBL/GenBank/DDBJ whole genome shotgun (WGS) entry which is preliminary data.</text>
</comment>
<dbReference type="AlphaFoldDB" id="A0AAD7A070"/>
<proteinExistence type="predicted"/>
<organism evidence="1 2">
    <name type="scientific">Mycena albidolilacea</name>
    <dbReference type="NCBI Taxonomy" id="1033008"/>
    <lineage>
        <taxon>Eukaryota</taxon>
        <taxon>Fungi</taxon>
        <taxon>Dikarya</taxon>
        <taxon>Basidiomycota</taxon>
        <taxon>Agaricomycotina</taxon>
        <taxon>Agaricomycetes</taxon>
        <taxon>Agaricomycetidae</taxon>
        <taxon>Agaricales</taxon>
        <taxon>Marasmiineae</taxon>
        <taxon>Mycenaceae</taxon>
        <taxon>Mycena</taxon>
    </lineage>
</organism>
<name>A0AAD7A070_9AGAR</name>
<gene>
    <name evidence="1" type="ORF">DFH08DRAFT_701308</name>
</gene>
<sequence length="422" mass="47314">MRQTVTDTGDVYGLVTEHQFMAWKAAGELAALLWVPAIRDVNEYRRDLTVAVANVLDVFSLIDPSKIITKIKLHLLARINDNAIEFGPLVGVATEIFESFNATFRYCSILSNHLALSRDIALQLGDQEGLKHQLTGGWWFCSAADEWQRAGPGVRHFMSQHLVLQRLLEWSEQKLLKHGACESKLEPLKRGQKNRATYLLKSTTAANAVNYGLYPSESTWNRCSSVFGELLDECFAGSWIFAQSATDNNSTISGRISEILTNNTATTVVVLEVFQVLAARDEIYGMPVLVRRDGETVFTIIPAKNVKFKVNVQHDCHTAKCEATGVRPRMQERVESDQIENFIVHKPLDRFIINSHAFHNAHLLRATLPRDLVAPILLFDQRREKHDEFAATLHANWASKAAKHKAGKASGKKKGWARACPT</sequence>
<keyword evidence="2" id="KW-1185">Reference proteome</keyword>
<dbReference type="Proteomes" id="UP001218218">
    <property type="component" value="Unassembled WGS sequence"/>
</dbReference>